<name>A0A5B7GAU5_PORTR</name>
<dbReference type="Proteomes" id="UP000324222">
    <property type="component" value="Unassembled WGS sequence"/>
</dbReference>
<gene>
    <name evidence="2" type="ORF">E2C01_048684</name>
</gene>
<organism evidence="2 3">
    <name type="scientific">Portunus trituberculatus</name>
    <name type="common">Swimming crab</name>
    <name type="synonym">Neptunus trituberculatus</name>
    <dbReference type="NCBI Taxonomy" id="210409"/>
    <lineage>
        <taxon>Eukaryota</taxon>
        <taxon>Metazoa</taxon>
        <taxon>Ecdysozoa</taxon>
        <taxon>Arthropoda</taxon>
        <taxon>Crustacea</taxon>
        <taxon>Multicrustacea</taxon>
        <taxon>Malacostraca</taxon>
        <taxon>Eumalacostraca</taxon>
        <taxon>Eucarida</taxon>
        <taxon>Decapoda</taxon>
        <taxon>Pleocyemata</taxon>
        <taxon>Brachyura</taxon>
        <taxon>Eubrachyura</taxon>
        <taxon>Portunoidea</taxon>
        <taxon>Portunidae</taxon>
        <taxon>Portuninae</taxon>
        <taxon>Portunus</taxon>
    </lineage>
</organism>
<dbReference type="EMBL" id="VSRR010012614">
    <property type="protein sequence ID" value="MPC54759.1"/>
    <property type="molecule type" value="Genomic_DNA"/>
</dbReference>
<accession>A0A5B7GAU5</accession>
<evidence type="ECO:0000313" key="2">
    <source>
        <dbReference type="EMBL" id="MPC54759.1"/>
    </source>
</evidence>
<feature type="compositionally biased region" description="Basic and acidic residues" evidence="1">
    <location>
        <begin position="1"/>
        <end position="28"/>
    </location>
</feature>
<reference evidence="2 3" key="1">
    <citation type="submission" date="2019-05" db="EMBL/GenBank/DDBJ databases">
        <title>Another draft genome of Portunus trituberculatus and its Hox gene families provides insights of decapod evolution.</title>
        <authorList>
            <person name="Jeong J.-H."/>
            <person name="Song I."/>
            <person name="Kim S."/>
            <person name="Choi T."/>
            <person name="Kim D."/>
            <person name="Ryu S."/>
            <person name="Kim W."/>
        </authorList>
    </citation>
    <scope>NUCLEOTIDE SEQUENCE [LARGE SCALE GENOMIC DNA]</scope>
    <source>
        <tissue evidence="2">Muscle</tissue>
    </source>
</reference>
<sequence>MIGGRERGVVLVREGERDPEGWVQDKRGVRPHPSGAGPLTRGVADPPIDTPRPYPHEKPPLPQLCLAVVPRAAARWQWRRQDTCAAAALTHESDIRR</sequence>
<keyword evidence="3" id="KW-1185">Reference proteome</keyword>
<protein>
    <submittedName>
        <fullName evidence="2">Uncharacterized protein</fullName>
    </submittedName>
</protein>
<proteinExistence type="predicted"/>
<feature type="region of interest" description="Disordered" evidence="1">
    <location>
        <begin position="1"/>
        <end position="59"/>
    </location>
</feature>
<dbReference type="AlphaFoldDB" id="A0A5B7GAU5"/>
<comment type="caution">
    <text evidence="2">The sequence shown here is derived from an EMBL/GenBank/DDBJ whole genome shotgun (WGS) entry which is preliminary data.</text>
</comment>
<evidence type="ECO:0000256" key="1">
    <source>
        <dbReference type="SAM" id="MobiDB-lite"/>
    </source>
</evidence>
<evidence type="ECO:0000313" key="3">
    <source>
        <dbReference type="Proteomes" id="UP000324222"/>
    </source>
</evidence>